<keyword evidence="6 9" id="KW-0863">Zinc-finger</keyword>
<feature type="region of interest" description="Disordered" evidence="10">
    <location>
        <begin position="137"/>
        <end position="247"/>
    </location>
</feature>
<comment type="catalytic activity">
    <reaction evidence="1">
        <text>S-ubiquitinyl-[E2 ubiquitin-conjugating enzyme]-L-cysteine + [acceptor protein]-L-lysine = [E2 ubiquitin-conjugating enzyme]-L-cysteine + N(6)-ubiquitinyl-[acceptor protein]-L-lysine.</text>
        <dbReference type="EC" id="2.3.2.27"/>
    </reaction>
</comment>
<keyword evidence="8" id="KW-0862">Zinc</keyword>
<dbReference type="Proteomes" id="UP000032304">
    <property type="component" value="Chromosome 10"/>
</dbReference>
<evidence type="ECO:0000256" key="4">
    <source>
        <dbReference type="ARBA" id="ARBA00022679"/>
    </source>
</evidence>
<dbReference type="SMART" id="SM00184">
    <property type="entry name" value="RING"/>
    <property type="match status" value="1"/>
</dbReference>
<evidence type="ECO:0000256" key="10">
    <source>
        <dbReference type="SAM" id="MobiDB-lite"/>
    </source>
</evidence>
<reference evidence="12 13" key="1">
    <citation type="journal article" date="2012" name="Nature">
        <title>Repeated polyploidization of Gossypium genomes and the evolution of spinnable cotton fibres.</title>
        <authorList>
            <person name="Paterson A.H."/>
            <person name="Wendel J.F."/>
            <person name="Gundlach H."/>
            <person name="Guo H."/>
            <person name="Jenkins J."/>
            <person name="Jin D."/>
            <person name="Llewellyn D."/>
            <person name="Showmaker K.C."/>
            <person name="Shu S."/>
            <person name="Udall J."/>
            <person name="Yoo M.J."/>
            <person name="Byers R."/>
            <person name="Chen W."/>
            <person name="Doron-Faigenboim A."/>
            <person name="Duke M.V."/>
            <person name="Gong L."/>
            <person name="Grimwood J."/>
            <person name="Grover C."/>
            <person name="Grupp K."/>
            <person name="Hu G."/>
            <person name="Lee T.H."/>
            <person name="Li J."/>
            <person name="Lin L."/>
            <person name="Liu T."/>
            <person name="Marler B.S."/>
            <person name="Page J.T."/>
            <person name="Roberts A.W."/>
            <person name="Romanel E."/>
            <person name="Sanders W.S."/>
            <person name="Szadkowski E."/>
            <person name="Tan X."/>
            <person name="Tang H."/>
            <person name="Xu C."/>
            <person name="Wang J."/>
            <person name="Wang Z."/>
            <person name="Zhang D."/>
            <person name="Zhang L."/>
            <person name="Ashrafi H."/>
            <person name="Bedon F."/>
            <person name="Bowers J.E."/>
            <person name="Brubaker C.L."/>
            <person name="Chee P.W."/>
            <person name="Das S."/>
            <person name="Gingle A.R."/>
            <person name="Haigler C.H."/>
            <person name="Harker D."/>
            <person name="Hoffmann L.V."/>
            <person name="Hovav R."/>
            <person name="Jones D.C."/>
            <person name="Lemke C."/>
            <person name="Mansoor S."/>
            <person name="ur Rahman M."/>
            <person name="Rainville L.N."/>
            <person name="Rambani A."/>
            <person name="Reddy U.K."/>
            <person name="Rong J.K."/>
            <person name="Saranga Y."/>
            <person name="Scheffler B.E."/>
            <person name="Scheffler J.A."/>
            <person name="Stelly D.M."/>
            <person name="Triplett B.A."/>
            <person name="Van Deynze A."/>
            <person name="Vaslin M.F."/>
            <person name="Waghmare V.N."/>
            <person name="Walford S.A."/>
            <person name="Wright R.J."/>
            <person name="Zaki E.A."/>
            <person name="Zhang T."/>
            <person name="Dennis E.S."/>
            <person name="Mayer K.F."/>
            <person name="Peterson D.G."/>
            <person name="Rokhsar D.S."/>
            <person name="Wang X."/>
            <person name="Schmutz J."/>
        </authorList>
    </citation>
    <scope>NUCLEOTIDE SEQUENCE [LARGE SCALE GENOMIC DNA]</scope>
</reference>
<feature type="compositionally biased region" description="Basic and acidic residues" evidence="10">
    <location>
        <begin position="182"/>
        <end position="191"/>
    </location>
</feature>
<dbReference type="InterPro" id="IPR045191">
    <property type="entry name" value="MBR1/2-like"/>
</dbReference>
<protein>
    <recommendedName>
        <fullName evidence="3">RING-type E3 ubiquitin transferase</fullName>
        <ecNumber evidence="3">2.3.2.27</ecNumber>
    </recommendedName>
</protein>
<evidence type="ECO:0000259" key="11">
    <source>
        <dbReference type="PROSITE" id="PS50089"/>
    </source>
</evidence>
<name>A0A0D2V4D5_GOSRA</name>
<comment type="pathway">
    <text evidence="2">Protein modification; protein ubiquitination.</text>
</comment>
<organism evidence="12 13">
    <name type="scientific">Gossypium raimondii</name>
    <name type="common">Peruvian cotton</name>
    <name type="synonym">Gossypium klotzschianum subsp. raimondii</name>
    <dbReference type="NCBI Taxonomy" id="29730"/>
    <lineage>
        <taxon>Eukaryota</taxon>
        <taxon>Viridiplantae</taxon>
        <taxon>Streptophyta</taxon>
        <taxon>Embryophyta</taxon>
        <taxon>Tracheophyta</taxon>
        <taxon>Spermatophyta</taxon>
        <taxon>Magnoliopsida</taxon>
        <taxon>eudicotyledons</taxon>
        <taxon>Gunneridae</taxon>
        <taxon>Pentapetalae</taxon>
        <taxon>rosids</taxon>
        <taxon>malvids</taxon>
        <taxon>Malvales</taxon>
        <taxon>Malvaceae</taxon>
        <taxon>Malvoideae</taxon>
        <taxon>Gossypium</taxon>
    </lineage>
</organism>
<feature type="region of interest" description="Disordered" evidence="10">
    <location>
        <begin position="351"/>
        <end position="394"/>
    </location>
</feature>
<dbReference type="Gene3D" id="3.30.40.10">
    <property type="entry name" value="Zinc/RING finger domain, C3HC4 (zinc finger)"/>
    <property type="match status" value="1"/>
</dbReference>
<evidence type="ECO:0000256" key="6">
    <source>
        <dbReference type="ARBA" id="ARBA00022771"/>
    </source>
</evidence>
<dbReference type="GO" id="GO:0061630">
    <property type="term" value="F:ubiquitin protein ligase activity"/>
    <property type="evidence" value="ECO:0007669"/>
    <property type="project" value="UniProtKB-EC"/>
</dbReference>
<dbReference type="STRING" id="29730.A0A0D2V4D5"/>
<evidence type="ECO:0000256" key="1">
    <source>
        <dbReference type="ARBA" id="ARBA00000900"/>
    </source>
</evidence>
<dbReference type="FunFam" id="3.30.40.10:FF:000309">
    <property type="entry name" value="E3 ubiquitin-protein ligase MBR2"/>
    <property type="match status" value="1"/>
</dbReference>
<evidence type="ECO:0000256" key="3">
    <source>
        <dbReference type="ARBA" id="ARBA00012483"/>
    </source>
</evidence>
<dbReference type="GO" id="GO:0010228">
    <property type="term" value="P:vegetative to reproductive phase transition of meristem"/>
    <property type="evidence" value="ECO:0007669"/>
    <property type="project" value="UniProtKB-ARBA"/>
</dbReference>
<feature type="region of interest" description="Disordered" evidence="10">
    <location>
        <begin position="67"/>
        <end position="88"/>
    </location>
</feature>
<keyword evidence="7" id="KW-0833">Ubl conjugation pathway</keyword>
<sequence length="734" mass="80093">MQGQKGAFGSFSETFFDQGSTSSNATIDQQVCWNNIQNPIENRFPDCLPSHNDINIGYVNSIGREEQEPGRWSLEEPSSSGTQNEVNHDERKIDHVWSSSMSASVTAEKNSPFVQNSNSNTVSRSLNLNAAIVAHGNNNCQVTERSNQNKPSGSERDLISSDAGPEGFIHASRSSGYVVDDNDNRPSDGRRASCKRKALEGNVGQSSSSGSSSYFHCAESSVGHGVSSSSSVGNGMNISASSGQAHPRLGLEVGGSGSDANPGPIVLPAAKGSHRNFRLRVSPSSIQEPIAPRVFSTGDMTRRSVISSSQQSSRLPTDHSLDIRSAPVLDNASLQNPNVAVHVPTLPRNVQSFRWNGGSGSRTGNTSSSNISGDRDAVPHEGHQSRSMARNLLDHPMFVRAPELRNLVRNPMNRDVNSGNLSVPGNFASTSRGGSSSGANASSVPTWAPQPNHPSQYPRRLSGLVRRQLMSSLGPESGGPGNHPSLPAGPTSPEEMLLSSSVTNPGHHRPYRRLVSWLERQDAGFLAVPHSLRNLAAATEGRSRLVVPEIRNVLDLMRRGENLRFELPFFEFGLLRAMDCHFVGPQVLFTDKNLLVTKQVTFLFLIWLVWQDVVILDQSAFFGVADIHDRHRDMRLDVDNMSYEELLALEERIGNVNTGLSEEMISNQLKRQKYSSVPGTRLETEPCCVCQEEYNDGEDLGTLECGHDFHADCIKQWLMHKNLCPICKTTGLNK</sequence>
<dbReference type="GO" id="GO:0008270">
    <property type="term" value="F:zinc ion binding"/>
    <property type="evidence" value="ECO:0007669"/>
    <property type="project" value="UniProtKB-KW"/>
</dbReference>
<dbReference type="PANTHER" id="PTHR22937:SF212">
    <property type="entry name" value="RING-TYPE E3 UBIQUITIN TRANSFERASE"/>
    <property type="match status" value="1"/>
</dbReference>
<feature type="region of interest" description="Disordered" evidence="10">
    <location>
        <begin position="471"/>
        <end position="505"/>
    </location>
</feature>
<dbReference type="InterPro" id="IPR001841">
    <property type="entry name" value="Znf_RING"/>
</dbReference>
<dbReference type="eggNOG" id="KOG0800">
    <property type="taxonomic scope" value="Eukaryota"/>
</dbReference>
<keyword evidence="13" id="KW-1185">Reference proteome</keyword>
<evidence type="ECO:0000256" key="2">
    <source>
        <dbReference type="ARBA" id="ARBA00004906"/>
    </source>
</evidence>
<dbReference type="PANTHER" id="PTHR22937">
    <property type="entry name" value="E3 UBIQUITIN-PROTEIN LIGASE RNF165"/>
    <property type="match status" value="1"/>
</dbReference>
<evidence type="ECO:0000256" key="7">
    <source>
        <dbReference type="ARBA" id="ARBA00022786"/>
    </source>
</evidence>
<feature type="compositionally biased region" description="Basic and acidic residues" evidence="10">
    <location>
        <begin position="373"/>
        <end position="384"/>
    </location>
</feature>
<evidence type="ECO:0000256" key="9">
    <source>
        <dbReference type="PROSITE-ProRule" id="PRU00175"/>
    </source>
</evidence>
<feature type="compositionally biased region" description="Polar residues" evidence="10">
    <location>
        <begin position="234"/>
        <end position="244"/>
    </location>
</feature>
<dbReference type="SUPFAM" id="SSF57850">
    <property type="entry name" value="RING/U-box"/>
    <property type="match status" value="1"/>
</dbReference>
<dbReference type="EC" id="2.3.2.27" evidence="3"/>
<evidence type="ECO:0000313" key="13">
    <source>
        <dbReference type="Proteomes" id="UP000032304"/>
    </source>
</evidence>
<dbReference type="AlphaFoldDB" id="A0A0D2V4D5"/>
<feature type="domain" description="RING-type" evidence="11">
    <location>
        <begin position="687"/>
        <end position="728"/>
    </location>
</feature>
<evidence type="ECO:0000256" key="8">
    <source>
        <dbReference type="ARBA" id="ARBA00022833"/>
    </source>
</evidence>
<feature type="compositionally biased region" description="Polar residues" evidence="10">
    <location>
        <begin position="137"/>
        <end position="152"/>
    </location>
</feature>
<feature type="region of interest" description="Disordered" evidence="10">
    <location>
        <begin position="410"/>
        <end position="458"/>
    </location>
</feature>
<dbReference type="Gramene" id="KJB63875">
    <property type="protein sequence ID" value="KJB63875"/>
    <property type="gene ID" value="B456_010G021500"/>
</dbReference>
<feature type="compositionally biased region" description="Low complexity" evidence="10">
    <location>
        <begin position="428"/>
        <end position="443"/>
    </location>
</feature>
<feature type="compositionally biased region" description="Low complexity" evidence="10">
    <location>
        <begin position="362"/>
        <end position="372"/>
    </location>
</feature>
<proteinExistence type="predicted"/>
<dbReference type="PROSITE" id="PS50089">
    <property type="entry name" value="ZF_RING_2"/>
    <property type="match status" value="1"/>
</dbReference>
<evidence type="ECO:0000313" key="12">
    <source>
        <dbReference type="EMBL" id="KJB63875.1"/>
    </source>
</evidence>
<feature type="compositionally biased region" description="Low complexity" evidence="10">
    <location>
        <begin position="220"/>
        <end position="233"/>
    </location>
</feature>
<evidence type="ECO:0000256" key="5">
    <source>
        <dbReference type="ARBA" id="ARBA00022723"/>
    </source>
</evidence>
<accession>A0A0D2V4D5</accession>
<feature type="compositionally biased region" description="Polar residues" evidence="10">
    <location>
        <begin position="76"/>
        <end position="85"/>
    </location>
</feature>
<gene>
    <name evidence="12" type="ORF">B456_010G021500</name>
</gene>
<keyword evidence="5" id="KW-0479">Metal-binding</keyword>
<dbReference type="EMBL" id="CM001749">
    <property type="protein sequence ID" value="KJB63875.1"/>
    <property type="molecule type" value="Genomic_DNA"/>
</dbReference>
<dbReference type="GO" id="GO:0043161">
    <property type="term" value="P:proteasome-mediated ubiquitin-dependent protein catabolic process"/>
    <property type="evidence" value="ECO:0007669"/>
    <property type="project" value="UniProtKB-ARBA"/>
</dbReference>
<dbReference type="Pfam" id="PF13639">
    <property type="entry name" value="zf-RING_2"/>
    <property type="match status" value="1"/>
</dbReference>
<dbReference type="InterPro" id="IPR013083">
    <property type="entry name" value="Znf_RING/FYVE/PHD"/>
</dbReference>
<keyword evidence="4" id="KW-0808">Transferase</keyword>